<dbReference type="PROSITE" id="PS51257">
    <property type="entry name" value="PROKAR_LIPOPROTEIN"/>
    <property type="match status" value="1"/>
</dbReference>
<dbReference type="RefSeq" id="WP_130981417.1">
    <property type="nucleotide sequence ID" value="NZ_SISG01000001.1"/>
</dbReference>
<evidence type="ECO:0008006" key="5">
    <source>
        <dbReference type="Google" id="ProtNLM"/>
    </source>
</evidence>
<dbReference type="AlphaFoldDB" id="A0A4Q9GQX4"/>
<evidence type="ECO:0000256" key="1">
    <source>
        <dbReference type="SAM" id="MobiDB-lite"/>
    </source>
</evidence>
<evidence type="ECO:0000313" key="3">
    <source>
        <dbReference type="EMBL" id="TBN57306.1"/>
    </source>
</evidence>
<keyword evidence="4" id="KW-1185">Reference proteome</keyword>
<feature type="chain" id="PRO_5020644425" description="DUF3887 domain-containing protein" evidence="2">
    <location>
        <begin position="24"/>
        <end position="168"/>
    </location>
</feature>
<sequence length="168" mass="17679">MRNTRIAATLLIAALALTGCAPSAEPEPINPDSSQPADDQPTGAPVASGLTDDDLANISAAISSDNTAALEPYLAESVLSTIASTEFSEQRTPAEAIKDLEYVVFVEDWTFPMDQGIVDSLTASAYSEYIVGTPYGGIGPKNEFIIFGAEDGKIVSIFQGFDVTLLVE</sequence>
<dbReference type="EMBL" id="SISG01000001">
    <property type="protein sequence ID" value="TBN57306.1"/>
    <property type="molecule type" value="Genomic_DNA"/>
</dbReference>
<feature type="region of interest" description="Disordered" evidence="1">
    <location>
        <begin position="23"/>
        <end position="49"/>
    </location>
</feature>
<accession>A0A4Q9GQX4</accession>
<keyword evidence="2" id="KW-0732">Signal</keyword>
<gene>
    <name evidence="3" type="ORF">EYE40_07790</name>
</gene>
<evidence type="ECO:0000313" key="4">
    <source>
        <dbReference type="Proteomes" id="UP000294194"/>
    </source>
</evidence>
<dbReference type="Proteomes" id="UP000294194">
    <property type="component" value="Unassembled WGS sequence"/>
</dbReference>
<protein>
    <recommendedName>
        <fullName evidence="5">DUF3887 domain-containing protein</fullName>
    </recommendedName>
</protein>
<organism evidence="3 4">
    <name type="scientific">Glaciihabitans arcticus</name>
    <dbReference type="NCBI Taxonomy" id="2668039"/>
    <lineage>
        <taxon>Bacteria</taxon>
        <taxon>Bacillati</taxon>
        <taxon>Actinomycetota</taxon>
        <taxon>Actinomycetes</taxon>
        <taxon>Micrococcales</taxon>
        <taxon>Microbacteriaceae</taxon>
        <taxon>Glaciihabitans</taxon>
    </lineage>
</organism>
<proteinExistence type="predicted"/>
<evidence type="ECO:0000256" key="2">
    <source>
        <dbReference type="SAM" id="SignalP"/>
    </source>
</evidence>
<name>A0A4Q9GQX4_9MICO</name>
<comment type="caution">
    <text evidence="3">The sequence shown here is derived from an EMBL/GenBank/DDBJ whole genome shotgun (WGS) entry which is preliminary data.</text>
</comment>
<reference evidence="4" key="1">
    <citation type="submission" date="2019-02" db="EMBL/GenBank/DDBJ databases">
        <title>Glaciihabitans arcticus sp. nov., a psychrotolerant bacterium isolated from polar soil.</title>
        <authorList>
            <person name="Dahal R.H."/>
        </authorList>
    </citation>
    <scope>NUCLEOTIDE SEQUENCE [LARGE SCALE GENOMIC DNA]</scope>
    <source>
        <strain evidence="4">RP-3-7</strain>
    </source>
</reference>
<feature type="signal peptide" evidence="2">
    <location>
        <begin position="1"/>
        <end position="23"/>
    </location>
</feature>